<feature type="coiled-coil region" evidence="1">
    <location>
        <begin position="12"/>
        <end position="39"/>
    </location>
</feature>
<protein>
    <submittedName>
        <fullName evidence="2">Uncharacterized protein</fullName>
    </submittedName>
</protein>
<dbReference type="EMBL" id="JADBJN010000004">
    <property type="protein sequence ID" value="KAG5669380.1"/>
    <property type="molecule type" value="Genomic_DNA"/>
</dbReference>
<evidence type="ECO:0000256" key="1">
    <source>
        <dbReference type="SAM" id="Coils"/>
    </source>
</evidence>
<evidence type="ECO:0000313" key="2">
    <source>
        <dbReference type="EMBL" id="KAG5669380.1"/>
    </source>
</evidence>
<proteinExistence type="predicted"/>
<name>A0A9J6BHS1_POLVA</name>
<dbReference type="Proteomes" id="UP001107558">
    <property type="component" value="Chromosome 4"/>
</dbReference>
<keyword evidence="3" id="KW-1185">Reference proteome</keyword>
<organism evidence="2 3">
    <name type="scientific">Polypedilum vanderplanki</name>
    <name type="common">Sleeping chironomid midge</name>
    <dbReference type="NCBI Taxonomy" id="319348"/>
    <lineage>
        <taxon>Eukaryota</taxon>
        <taxon>Metazoa</taxon>
        <taxon>Ecdysozoa</taxon>
        <taxon>Arthropoda</taxon>
        <taxon>Hexapoda</taxon>
        <taxon>Insecta</taxon>
        <taxon>Pterygota</taxon>
        <taxon>Neoptera</taxon>
        <taxon>Endopterygota</taxon>
        <taxon>Diptera</taxon>
        <taxon>Nematocera</taxon>
        <taxon>Chironomoidea</taxon>
        <taxon>Chironomidae</taxon>
        <taxon>Chironominae</taxon>
        <taxon>Polypedilum</taxon>
        <taxon>Polypedilum</taxon>
    </lineage>
</organism>
<keyword evidence="1" id="KW-0175">Coiled coil</keyword>
<comment type="caution">
    <text evidence="2">The sequence shown here is derived from an EMBL/GenBank/DDBJ whole genome shotgun (WGS) entry which is preliminary data.</text>
</comment>
<sequence length="120" mass="13795">MSEEKGILEKTKEKLIDAKDATKEKLGKVKDELIEAKNEAKVIYDEGIDLTEENLDKIVDSEIKKYEIFQPDDDTLVVSGELKRSNEEENIPKKIEEIADAEVKKYEVFRADEVDDEAFD</sequence>
<dbReference type="AlphaFoldDB" id="A0A9J6BHS1"/>
<reference evidence="2" key="1">
    <citation type="submission" date="2021-03" db="EMBL/GenBank/DDBJ databases">
        <title>Chromosome level genome of the anhydrobiotic midge Polypedilum vanderplanki.</title>
        <authorList>
            <person name="Yoshida Y."/>
            <person name="Kikawada T."/>
            <person name="Gusev O."/>
        </authorList>
    </citation>
    <scope>NUCLEOTIDE SEQUENCE</scope>
    <source>
        <strain evidence="2">NIAS01</strain>
        <tissue evidence="2">Whole body or cell culture</tissue>
    </source>
</reference>
<gene>
    <name evidence="2" type="ORF">PVAND_017267</name>
</gene>
<evidence type="ECO:0000313" key="3">
    <source>
        <dbReference type="Proteomes" id="UP001107558"/>
    </source>
</evidence>
<accession>A0A9J6BHS1</accession>